<protein>
    <recommendedName>
        <fullName evidence="2">Glycosyl hydrolase family 95 catalytic domain-containing protein</fullName>
    </recommendedName>
</protein>
<gene>
    <name evidence="3" type="ORF">METZ01_LOCUS424594</name>
</gene>
<evidence type="ECO:0000313" key="3">
    <source>
        <dbReference type="EMBL" id="SVD71740.1"/>
    </source>
</evidence>
<dbReference type="Pfam" id="PF22124">
    <property type="entry name" value="Glyco_hydro_95_cat"/>
    <property type="match status" value="1"/>
</dbReference>
<dbReference type="InterPro" id="IPR008928">
    <property type="entry name" value="6-hairpin_glycosidase_sf"/>
</dbReference>
<name>A0A382XLL3_9ZZZZ</name>
<feature type="non-terminal residue" evidence="3">
    <location>
        <position position="269"/>
    </location>
</feature>
<feature type="domain" description="Glycosyl hydrolase family 95 catalytic" evidence="2">
    <location>
        <begin position="115"/>
        <end position="266"/>
    </location>
</feature>
<reference evidence="3" key="1">
    <citation type="submission" date="2018-05" db="EMBL/GenBank/DDBJ databases">
        <authorList>
            <person name="Lanie J.A."/>
            <person name="Ng W.-L."/>
            <person name="Kazmierczak K.M."/>
            <person name="Andrzejewski T.M."/>
            <person name="Davidsen T.M."/>
            <person name="Wayne K.J."/>
            <person name="Tettelin H."/>
            <person name="Glass J.I."/>
            <person name="Rusch D."/>
            <person name="Podicherti R."/>
            <person name="Tsui H.-C.T."/>
            <person name="Winkler M.E."/>
        </authorList>
    </citation>
    <scope>NUCLEOTIDE SEQUENCE</scope>
</reference>
<proteinExistence type="predicted"/>
<feature type="region of interest" description="Disordered" evidence="1">
    <location>
        <begin position="190"/>
        <end position="211"/>
    </location>
</feature>
<dbReference type="PANTHER" id="PTHR31084:SF0">
    <property type="entry name" value="ALPHA-L-FUCOSIDASE 2"/>
    <property type="match status" value="1"/>
</dbReference>
<dbReference type="GO" id="GO:0004560">
    <property type="term" value="F:alpha-L-fucosidase activity"/>
    <property type="evidence" value="ECO:0007669"/>
    <property type="project" value="TreeGrafter"/>
</dbReference>
<feature type="non-terminal residue" evidence="3">
    <location>
        <position position="1"/>
    </location>
</feature>
<dbReference type="EMBL" id="UINC01168622">
    <property type="protein sequence ID" value="SVD71740.1"/>
    <property type="molecule type" value="Genomic_DNA"/>
</dbReference>
<dbReference type="InterPro" id="IPR054363">
    <property type="entry name" value="GH95_cat"/>
</dbReference>
<dbReference type="Gene3D" id="1.50.10.10">
    <property type="match status" value="1"/>
</dbReference>
<dbReference type="GO" id="GO:0005975">
    <property type="term" value="P:carbohydrate metabolic process"/>
    <property type="evidence" value="ECO:0007669"/>
    <property type="project" value="InterPro"/>
</dbReference>
<sequence length="269" mass="29943">DGNSAWMTQVFPDGFAYAVVLEISGASVKMACEGAEVSALLEGGGETVRCHLTIQTGQGVAAEDLVAQGRRQLAKIEESGDLDATHTQWWADFWRQGWISLPDKTVENLWYTEIYKVASCSRPGGQAPGQLGHWSGYPDPPWRGDYHTNINVQQNFWPVYTANRLELGAPLYEMYLGMLDQVVEETSRSGMPGARYPRGHGKNGVSNSPGSLNGGMWPGSGPWICAHFWWHFEMTRDEAFLRECYPIFTECLAFFLAYVGEPDSTGRYN</sequence>
<evidence type="ECO:0000259" key="2">
    <source>
        <dbReference type="Pfam" id="PF22124"/>
    </source>
</evidence>
<dbReference type="AlphaFoldDB" id="A0A382XLL3"/>
<evidence type="ECO:0000256" key="1">
    <source>
        <dbReference type="SAM" id="MobiDB-lite"/>
    </source>
</evidence>
<organism evidence="3">
    <name type="scientific">marine metagenome</name>
    <dbReference type="NCBI Taxonomy" id="408172"/>
    <lineage>
        <taxon>unclassified sequences</taxon>
        <taxon>metagenomes</taxon>
        <taxon>ecological metagenomes</taxon>
    </lineage>
</organism>
<dbReference type="SUPFAM" id="SSF48208">
    <property type="entry name" value="Six-hairpin glycosidases"/>
    <property type="match status" value="1"/>
</dbReference>
<dbReference type="InterPro" id="IPR012341">
    <property type="entry name" value="6hp_glycosidase-like_sf"/>
</dbReference>
<dbReference type="PANTHER" id="PTHR31084">
    <property type="entry name" value="ALPHA-L-FUCOSIDASE 2"/>
    <property type="match status" value="1"/>
</dbReference>
<accession>A0A382XLL3</accession>